<dbReference type="InterPro" id="IPR036060">
    <property type="entry name" value="Znf_C2H2C_sf"/>
</dbReference>
<evidence type="ECO:0000256" key="6">
    <source>
        <dbReference type="ARBA" id="ARBA00022833"/>
    </source>
</evidence>
<dbReference type="InterPro" id="IPR002515">
    <property type="entry name" value="Znf_C2H2C"/>
</dbReference>
<evidence type="ECO:0000256" key="9">
    <source>
        <dbReference type="ARBA" id="ARBA00023242"/>
    </source>
</evidence>
<comment type="caution">
    <text evidence="11">The sequence shown here is derived from an EMBL/GenBank/DDBJ whole genome shotgun (WGS) entry which is preliminary data.</text>
</comment>
<evidence type="ECO:0000256" key="2">
    <source>
        <dbReference type="ARBA" id="ARBA00010194"/>
    </source>
</evidence>
<dbReference type="Pfam" id="PF01530">
    <property type="entry name" value="zf-C2HC"/>
    <property type="match status" value="1"/>
</dbReference>
<dbReference type="GO" id="GO:0008270">
    <property type="term" value="F:zinc ion binding"/>
    <property type="evidence" value="ECO:0007669"/>
    <property type="project" value="UniProtKB-KW"/>
</dbReference>
<evidence type="ECO:0008006" key="13">
    <source>
        <dbReference type="Google" id="ProtNLM"/>
    </source>
</evidence>
<evidence type="ECO:0000256" key="5">
    <source>
        <dbReference type="ARBA" id="ARBA00022771"/>
    </source>
</evidence>
<dbReference type="GO" id="GO:0000981">
    <property type="term" value="F:DNA-binding transcription factor activity, RNA polymerase II-specific"/>
    <property type="evidence" value="ECO:0007669"/>
    <property type="project" value="TreeGrafter"/>
</dbReference>
<keyword evidence="7" id="KW-0805">Transcription regulation</keyword>
<dbReference type="GO" id="GO:0000978">
    <property type="term" value="F:RNA polymerase II cis-regulatory region sequence-specific DNA binding"/>
    <property type="evidence" value="ECO:0007669"/>
    <property type="project" value="TreeGrafter"/>
</dbReference>
<dbReference type="GO" id="GO:0005634">
    <property type="term" value="C:nucleus"/>
    <property type="evidence" value="ECO:0007669"/>
    <property type="project" value="UniProtKB-SubCell"/>
</dbReference>
<keyword evidence="9" id="KW-0539">Nucleus</keyword>
<keyword evidence="8" id="KW-0804">Transcription</keyword>
<protein>
    <recommendedName>
        <fullName evidence="13">Myelin transcription factor 1-like protein</fullName>
    </recommendedName>
</protein>
<dbReference type="PROSITE" id="PS51802">
    <property type="entry name" value="ZF_CCHHC"/>
    <property type="match status" value="1"/>
</dbReference>
<keyword evidence="12" id="KW-1185">Reference proteome</keyword>
<evidence type="ECO:0000256" key="1">
    <source>
        <dbReference type="ARBA" id="ARBA00004123"/>
    </source>
</evidence>
<organism evidence="11 12">
    <name type="scientific">Caerostris extrusa</name>
    <name type="common">Bark spider</name>
    <name type="synonym">Caerostris bankana</name>
    <dbReference type="NCBI Taxonomy" id="172846"/>
    <lineage>
        <taxon>Eukaryota</taxon>
        <taxon>Metazoa</taxon>
        <taxon>Ecdysozoa</taxon>
        <taxon>Arthropoda</taxon>
        <taxon>Chelicerata</taxon>
        <taxon>Arachnida</taxon>
        <taxon>Araneae</taxon>
        <taxon>Araneomorphae</taxon>
        <taxon>Entelegynae</taxon>
        <taxon>Araneoidea</taxon>
        <taxon>Araneidae</taxon>
        <taxon>Caerostris</taxon>
    </lineage>
</organism>
<proteinExistence type="inferred from homology"/>
<dbReference type="EMBL" id="BPLR01015245">
    <property type="protein sequence ID" value="GIY74679.1"/>
    <property type="molecule type" value="Genomic_DNA"/>
</dbReference>
<evidence type="ECO:0000256" key="8">
    <source>
        <dbReference type="ARBA" id="ARBA00023163"/>
    </source>
</evidence>
<keyword evidence="3" id="KW-0479">Metal-binding</keyword>
<name>A0AAV4VXJ8_CAEEX</name>
<gene>
    <name evidence="11" type="ORF">CEXT_731171</name>
</gene>
<comment type="similarity">
    <text evidence="2">Belongs to the MYT1 family.</text>
</comment>
<comment type="subcellular location">
    <subcellularLocation>
        <location evidence="1">Nucleus</location>
    </subcellularLocation>
</comment>
<dbReference type="PANTHER" id="PTHR10816">
    <property type="entry name" value="MYELIN TRANSCRIPTION FACTOR 1-RELATED"/>
    <property type="match status" value="1"/>
</dbReference>
<dbReference type="GO" id="GO:0007399">
    <property type="term" value="P:nervous system development"/>
    <property type="evidence" value="ECO:0007669"/>
    <property type="project" value="UniProtKB-KW"/>
</dbReference>
<evidence type="ECO:0000313" key="12">
    <source>
        <dbReference type="Proteomes" id="UP001054945"/>
    </source>
</evidence>
<feature type="region of interest" description="Disordered" evidence="10">
    <location>
        <begin position="1"/>
        <end position="21"/>
    </location>
</feature>
<dbReference type="SUPFAM" id="SSF103637">
    <property type="entry name" value="CCHHC domain"/>
    <property type="match status" value="1"/>
</dbReference>
<evidence type="ECO:0000313" key="11">
    <source>
        <dbReference type="EMBL" id="GIY74679.1"/>
    </source>
</evidence>
<accession>A0AAV4VXJ8</accession>
<dbReference type="PANTHER" id="PTHR10816:SF15">
    <property type="entry name" value="MYELIN TRANSCRIPTION FACTOR 1-LIKE PROTEIN"/>
    <property type="match status" value="1"/>
</dbReference>
<evidence type="ECO:0000256" key="10">
    <source>
        <dbReference type="SAM" id="MobiDB-lite"/>
    </source>
</evidence>
<evidence type="ECO:0000256" key="3">
    <source>
        <dbReference type="ARBA" id="ARBA00022723"/>
    </source>
</evidence>
<evidence type="ECO:0000256" key="7">
    <source>
        <dbReference type="ARBA" id="ARBA00023015"/>
    </source>
</evidence>
<keyword evidence="5" id="KW-0863">Zinc-finger</keyword>
<dbReference type="Gene3D" id="4.10.320.30">
    <property type="match status" value="1"/>
</dbReference>
<evidence type="ECO:0000256" key="4">
    <source>
        <dbReference type="ARBA" id="ARBA00022737"/>
    </source>
</evidence>
<keyword evidence="4" id="KW-0677">Repeat</keyword>
<reference evidence="11 12" key="1">
    <citation type="submission" date="2021-06" db="EMBL/GenBank/DDBJ databases">
        <title>Caerostris extrusa draft genome.</title>
        <authorList>
            <person name="Kono N."/>
            <person name="Arakawa K."/>
        </authorList>
    </citation>
    <scope>NUCLEOTIDE SEQUENCE [LARGE SCALE GENOMIC DNA]</scope>
</reference>
<dbReference type="Proteomes" id="UP001054945">
    <property type="component" value="Unassembled WGS sequence"/>
</dbReference>
<dbReference type="AlphaFoldDB" id="A0AAV4VXJ8"/>
<keyword evidence="6" id="KW-0862">Zinc</keyword>
<dbReference type="FunFam" id="4.10.320.30:FF:000001">
    <property type="entry name" value="Myelin transcription factor 1-like, a"/>
    <property type="match status" value="1"/>
</dbReference>
<sequence>MPRRTPRGNTDDHNRKRRIAVSDCRKTRYSPKNGKCPTPGCNGSGHVTGLYSHHRSLSGCPRKDRITQKPLEVEVACSSLGVPPMDVMEEGTSTVTGSLIGGW</sequence>